<evidence type="ECO:0000313" key="4">
    <source>
        <dbReference type="Proteomes" id="UP000692954"/>
    </source>
</evidence>
<reference evidence="3" key="1">
    <citation type="submission" date="2021-01" db="EMBL/GenBank/DDBJ databases">
        <authorList>
            <consortium name="Genoscope - CEA"/>
            <person name="William W."/>
        </authorList>
    </citation>
    <scope>NUCLEOTIDE SEQUENCE</scope>
</reference>
<feature type="transmembrane region" description="Helical" evidence="1">
    <location>
        <begin position="490"/>
        <end position="509"/>
    </location>
</feature>
<name>A0A8S1N663_9CILI</name>
<keyword evidence="1" id="KW-0472">Membrane</keyword>
<organism evidence="3 4">
    <name type="scientific">Paramecium sonneborni</name>
    <dbReference type="NCBI Taxonomy" id="65129"/>
    <lineage>
        <taxon>Eukaryota</taxon>
        <taxon>Sar</taxon>
        <taxon>Alveolata</taxon>
        <taxon>Ciliophora</taxon>
        <taxon>Intramacronucleata</taxon>
        <taxon>Oligohymenophorea</taxon>
        <taxon>Peniculida</taxon>
        <taxon>Parameciidae</taxon>
        <taxon>Paramecium</taxon>
    </lineage>
</organism>
<keyword evidence="2" id="KW-0732">Signal</keyword>
<feature type="signal peptide" evidence="2">
    <location>
        <begin position="1"/>
        <end position="20"/>
    </location>
</feature>
<evidence type="ECO:0000256" key="2">
    <source>
        <dbReference type="SAM" id="SignalP"/>
    </source>
</evidence>
<keyword evidence="1" id="KW-0812">Transmembrane</keyword>
<comment type="caution">
    <text evidence="3">The sequence shown here is derived from an EMBL/GenBank/DDBJ whole genome shotgun (WGS) entry which is preliminary data.</text>
</comment>
<protein>
    <recommendedName>
        <fullName evidence="5">Tectonic domain-containing protein</fullName>
    </recommendedName>
</protein>
<evidence type="ECO:0000256" key="1">
    <source>
        <dbReference type="SAM" id="Phobius"/>
    </source>
</evidence>
<gene>
    <name evidence="3" type="ORF">PSON_ATCC_30995.1.T0530132</name>
</gene>
<dbReference type="OrthoDB" id="300539at2759"/>
<evidence type="ECO:0008006" key="5">
    <source>
        <dbReference type="Google" id="ProtNLM"/>
    </source>
</evidence>
<keyword evidence="1" id="KW-1133">Transmembrane helix</keyword>
<proteinExistence type="predicted"/>
<keyword evidence="4" id="KW-1185">Reference proteome</keyword>
<dbReference type="Proteomes" id="UP000692954">
    <property type="component" value="Unassembled WGS sequence"/>
</dbReference>
<sequence>MIKLIFFFVQLNILVKGEIALDIFDETKQANDNTTFNIQNDEYCFCNLNVNAIDDRCCCDKGDTTTTTNTNTTSTTECLLGSVKRTCIKKYILSRQNVDQWIQVVEQSNQICFIYEKSSLSNSGVTLPQTLNNPIYLQSYFKDYIVPQTKVSKADSQQIVIYQTNDKSNILIYRDSNGICRQTKRFINFKQIQRQSCLMLSCQSTLQSINSNGLSIQYYQKSQNVYVQQAQPSGCVSGQSIFMGTSPVKTTPSFNSKIFAYFSSDQTLYNYFSEVIYANANTNSNFQGKAGYVYGQSVQGHVNLQTNPFGYKIYRGKVSAKDSTCSVIDDLNPLNYESLRFGQNVQFSCSYSLNSSSISTFSWFGLLLFNSFPYNTLLGLAKTPLFGSSSLDFVNLTTTAPSTDYIYQTQTVLIFTDEFGMKEGRQNYISSFQIFYTDQILKTAMPTNSKLYRFNLKIKFINLPHDEIENSVPQDPPFIPQLPSDIFFPIWYETFDVLVGTTMIVFIFFI</sequence>
<feature type="chain" id="PRO_5035835386" description="Tectonic domain-containing protein" evidence="2">
    <location>
        <begin position="21"/>
        <end position="510"/>
    </location>
</feature>
<dbReference type="EMBL" id="CAJJDN010000053">
    <property type="protein sequence ID" value="CAD8088857.1"/>
    <property type="molecule type" value="Genomic_DNA"/>
</dbReference>
<evidence type="ECO:0000313" key="3">
    <source>
        <dbReference type="EMBL" id="CAD8088857.1"/>
    </source>
</evidence>
<accession>A0A8S1N663</accession>
<dbReference type="AlphaFoldDB" id="A0A8S1N663"/>